<dbReference type="InterPro" id="IPR002053">
    <property type="entry name" value="Glyco_hydro_25"/>
</dbReference>
<gene>
    <name evidence="6" type="primary">lyc</name>
    <name evidence="6" type="ORF">G3RUM_00524</name>
</gene>
<dbReference type="EC" id="3.2.1.17" evidence="6"/>
<evidence type="ECO:0000256" key="3">
    <source>
        <dbReference type="ARBA" id="ARBA00023295"/>
    </source>
</evidence>
<accession>A0ABY0FKV0</accession>
<dbReference type="EMBL" id="PRLM01000006">
    <property type="protein sequence ID" value="RYC74373.1"/>
    <property type="molecule type" value="Genomic_DNA"/>
</dbReference>
<keyword evidence="3 6" id="KW-0326">Glycosidase</keyword>
<dbReference type="InterPro" id="IPR018077">
    <property type="entry name" value="Glyco_hydro_fam25_subgr"/>
</dbReference>
<dbReference type="InterPro" id="IPR013168">
    <property type="entry name" value="Cpl_7_lyso_C"/>
</dbReference>
<evidence type="ECO:0000256" key="2">
    <source>
        <dbReference type="ARBA" id="ARBA00022801"/>
    </source>
</evidence>
<dbReference type="PROSITE" id="PS51782">
    <property type="entry name" value="LYSM"/>
    <property type="match status" value="1"/>
</dbReference>
<reference evidence="6 7" key="2">
    <citation type="journal article" date="2020" name="Cell Rep.">
        <title>Acquisition and Adaptation of Ultra-small Parasitic Reduced Genome Bacteria to Mammalian Hosts.</title>
        <authorList>
            <person name="McLean J.S."/>
            <person name="Bor B."/>
            <person name="Kerns K.A."/>
            <person name="Liu Q."/>
            <person name="To T.T."/>
            <person name="Solden L."/>
            <person name="Hendrickson E.L."/>
            <person name="Wrighton K."/>
            <person name="Shi W."/>
            <person name="He X."/>
        </authorList>
    </citation>
    <scope>NUCLEOTIDE SEQUENCE [LARGE SCALE GENOMIC DNA]</scope>
    <source>
        <strain evidence="6 7">TM7_G3_2_Rum_HOT_351B</strain>
    </source>
</reference>
<dbReference type="SMART" id="SM00257">
    <property type="entry name" value="LysM"/>
    <property type="match status" value="1"/>
</dbReference>
<dbReference type="Pfam" id="PF01183">
    <property type="entry name" value="Glyco_hydro_25"/>
    <property type="match status" value="1"/>
</dbReference>
<dbReference type="GO" id="GO:0003796">
    <property type="term" value="F:lysozyme activity"/>
    <property type="evidence" value="ECO:0007669"/>
    <property type="project" value="UniProtKB-EC"/>
</dbReference>
<dbReference type="InterPro" id="IPR018392">
    <property type="entry name" value="LysM"/>
</dbReference>
<dbReference type="SMART" id="SM00641">
    <property type="entry name" value="Glyco_25"/>
    <property type="match status" value="1"/>
</dbReference>
<dbReference type="InterPro" id="IPR017853">
    <property type="entry name" value="GH"/>
</dbReference>
<feature type="region of interest" description="Disordered" evidence="4">
    <location>
        <begin position="197"/>
        <end position="219"/>
    </location>
</feature>
<dbReference type="SUPFAM" id="SSF51445">
    <property type="entry name" value="(Trans)glycosidases"/>
    <property type="match status" value="1"/>
</dbReference>
<dbReference type="Pfam" id="PF08230">
    <property type="entry name" value="CW_7"/>
    <property type="match status" value="1"/>
</dbReference>
<evidence type="ECO:0000259" key="5">
    <source>
        <dbReference type="PROSITE" id="PS51782"/>
    </source>
</evidence>
<dbReference type="PROSITE" id="PS51904">
    <property type="entry name" value="GLYCOSYL_HYDROL_F25_2"/>
    <property type="match status" value="1"/>
</dbReference>
<dbReference type="PANTHER" id="PTHR34135">
    <property type="entry name" value="LYSOZYME"/>
    <property type="match status" value="1"/>
</dbReference>
<feature type="domain" description="LysM" evidence="5">
    <location>
        <begin position="273"/>
        <end position="317"/>
    </location>
</feature>
<sequence>MLKGIDISHWQANLDIASTGAQFVICKATQGTTFVDPSCDRHYQIAKRLGLKLGVYHYASGGDPIAEADFFVRNIKGYIGEAILILDWEKNQNGRYHEHASWCLKFLNHVKELTGVKPLVYMSASVIKAADWSSVVNGDYGLWVAGYPDNRDSWDIPQFIWDVSPWKFYAIWQYTSSGGRLDRDVFMGDAAAWDKYANPSGNPAPSPAPTPAPARKSNEDLATEVIRGDWGNGQERKDRLTAAGYDYGAVQNIVNQRLAGSSGASTAENCSAVYYTVQKGDTLWGIAQKYGTTYQEIARLSGIPDPNKIYPGQKVRVK</sequence>
<dbReference type="CDD" id="cd00118">
    <property type="entry name" value="LysM"/>
    <property type="match status" value="1"/>
</dbReference>
<comment type="similarity">
    <text evidence="1">Belongs to the glycosyl hydrolase 25 family.</text>
</comment>
<dbReference type="Gene3D" id="3.10.350.10">
    <property type="entry name" value="LysM domain"/>
    <property type="match status" value="1"/>
</dbReference>
<proteinExistence type="inferred from homology"/>
<protein>
    <submittedName>
        <fullName evidence="6">Autolytic lysozyme</fullName>
        <ecNumber evidence="6">3.2.1.17</ecNumber>
    </submittedName>
</protein>
<feature type="compositionally biased region" description="Pro residues" evidence="4">
    <location>
        <begin position="202"/>
        <end position="212"/>
    </location>
</feature>
<dbReference type="SUPFAM" id="SSF54106">
    <property type="entry name" value="LysM domain"/>
    <property type="match status" value="1"/>
</dbReference>
<dbReference type="SMART" id="SM01095">
    <property type="entry name" value="Cpl-7"/>
    <property type="match status" value="1"/>
</dbReference>
<keyword evidence="2 6" id="KW-0378">Hydrolase</keyword>
<name>A0ABY0FKV0_9BACT</name>
<evidence type="ECO:0000256" key="1">
    <source>
        <dbReference type="ARBA" id="ARBA00010646"/>
    </source>
</evidence>
<evidence type="ECO:0000313" key="6">
    <source>
        <dbReference type="EMBL" id="RYC74373.1"/>
    </source>
</evidence>
<comment type="caution">
    <text evidence="6">The sequence shown here is derived from an EMBL/GenBank/DDBJ whole genome shotgun (WGS) entry which is preliminary data.</text>
</comment>
<reference evidence="6 7" key="1">
    <citation type="journal article" date="2018" name="bioRxiv">
        <title>Evidence of independent acquisition and adaption of ultra-small bacteria to human hosts across the highly diverse yet reduced genomes of the phylum Saccharibacteria.</title>
        <authorList>
            <person name="McLean J.S."/>
            <person name="Bor B."/>
            <person name="To T.T."/>
            <person name="Liu Q."/>
            <person name="Kearns K.A."/>
            <person name="Solden L.M."/>
            <person name="Wrighton K.C."/>
            <person name="He X."/>
            <person name="Shi W."/>
        </authorList>
    </citation>
    <scope>NUCLEOTIDE SEQUENCE [LARGE SCALE GENOMIC DNA]</scope>
    <source>
        <strain evidence="6 7">TM7_G3_2_Rum_HOT_351B</strain>
    </source>
</reference>
<dbReference type="Gene3D" id="3.20.20.80">
    <property type="entry name" value="Glycosidases"/>
    <property type="match status" value="1"/>
</dbReference>
<keyword evidence="7" id="KW-1185">Reference proteome</keyword>
<dbReference type="PANTHER" id="PTHR34135:SF2">
    <property type="entry name" value="LYSOZYME"/>
    <property type="match status" value="1"/>
</dbReference>
<dbReference type="RefSeq" id="WP_129735104.1">
    <property type="nucleotide sequence ID" value="NZ_PRLM01000006.1"/>
</dbReference>
<dbReference type="Proteomes" id="UP001191019">
    <property type="component" value="Unassembled WGS sequence"/>
</dbReference>
<dbReference type="InterPro" id="IPR036779">
    <property type="entry name" value="LysM_dom_sf"/>
</dbReference>
<organism evidence="6 7">
    <name type="scientific">Candidatus Nanosyncoccus alces</name>
    <dbReference type="NCBI Taxonomy" id="2171997"/>
    <lineage>
        <taxon>Bacteria</taxon>
        <taxon>Candidatus Saccharimonadota</taxon>
        <taxon>Candidatus Nanosyncoccalia</taxon>
        <taxon>Candidatus Nanosyncoccales</taxon>
        <taxon>Candidatus Nanosyncoccaceae</taxon>
        <taxon>Candidatus Nanosyncoccus</taxon>
    </lineage>
</organism>
<evidence type="ECO:0000256" key="4">
    <source>
        <dbReference type="SAM" id="MobiDB-lite"/>
    </source>
</evidence>
<dbReference type="Pfam" id="PF01476">
    <property type="entry name" value="LysM"/>
    <property type="match status" value="1"/>
</dbReference>
<evidence type="ECO:0000313" key="7">
    <source>
        <dbReference type="Proteomes" id="UP001191019"/>
    </source>
</evidence>